<keyword evidence="2" id="KW-1185">Reference proteome</keyword>
<dbReference type="EMBL" id="JAUEDM010000002">
    <property type="protein sequence ID" value="KAK3325977.1"/>
    <property type="molecule type" value="Genomic_DNA"/>
</dbReference>
<dbReference type="SUPFAM" id="SSF48403">
    <property type="entry name" value="Ankyrin repeat"/>
    <property type="match status" value="1"/>
</dbReference>
<sequence>MATPPPRHFGHSSTALLLEKGAPLRVNEDVDSVSVTALECDLMRTQLNVVQHIVEKLHVHIRSVCIDYKTAMHYLAFSDDYQAVLGTARYLRKLGVPLDERGNPRVNPLLFACCRANFSAAPAFMDASCDLHQVLALGVPWGDRLIMNDENDDDDTDAWDNPTRLCSWLSG</sequence>
<gene>
    <name evidence="1" type="ORF">B0H66DRAFT_529988</name>
</gene>
<dbReference type="AlphaFoldDB" id="A0AAE0IJL1"/>
<reference evidence="1" key="1">
    <citation type="journal article" date="2023" name="Mol. Phylogenet. Evol.">
        <title>Genome-scale phylogeny and comparative genomics of the fungal order Sordariales.</title>
        <authorList>
            <person name="Hensen N."/>
            <person name="Bonometti L."/>
            <person name="Westerberg I."/>
            <person name="Brannstrom I.O."/>
            <person name="Guillou S."/>
            <person name="Cros-Aarteil S."/>
            <person name="Calhoun S."/>
            <person name="Haridas S."/>
            <person name="Kuo A."/>
            <person name="Mondo S."/>
            <person name="Pangilinan J."/>
            <person name="Riley R."/>
            <person name="LaButti K."/>
            <person name="Andreopoulos B."/>
            <person name="Lipzen A."/>
            <person name="Chen C."/>
            <person name="Yan M."/>
            <person name="Daum C."/>
            <person name="Ng V."/>
            <person name="Clum A."/>
            <person name="Steindorff A."/>
            <person name="Ohm R.A."/>
            <person name="Martin F."/>
            <person name="Silar P."/>
            <person name="Natvig D.O."/>
            <person name="Lalanne C."/>
            <person name="Gautier V."/>
            <person name="Ament-Velasquez S.L."/>
            <person name="Kruys A."/>
            <person name="Hutchinson M.I."/>
            <person name="Powell A.J."/>
            <person name="Barry K."/>
            <person name="Miller A.N."/>
            <person name="Grigoriev I.V."/>
            <person name="Debuchy R."/>
            <person name="Gladieux P."/>
            <person name="Hiltunen Thoren M."/>
            <person name="Johannesson H."/>
        </authorList>
    </citation>
    <scope>NUCLEOTIDE SEQUENCE</scope>
    <source>
        <strain evidence="1">CBS 118394</strain>
    </source>
</reference>
<accession>A0AAE0IJL1</accession>
<dbReference type="Proteomes" id="UP001283341">
    <property type="component" value="Unassembled WGS sequence"/>
</dbReference>
<dbReference type="InterPro" id="IPR036770">
    <property type="entry name" value="Ankyrin_rpt-contain_sf"/>
</dbReference>
<proteinExistence type="predicted"/>
<reference evidence="1" key="2">
    <citation type="submission" date="2023-06" db="EMBL/GenBank/DDBJ databases">
        <authorList>
            <consortium name="Lawrence Berkeley National Laboratory"/>
            <person name="Haridas S."/>
            <person name="Hensen N."/>
            <person name="Bonometti L."/>
            <person name="Westerberg I."/>
            <person name="Brannstrom I.O."/>
            <person name="Guillou S."/>
            <person name="Cros-Aarteil S."/>
            <person name="Calhoun S."/>
            <person name="Kuo A."/>
            <person name="Mondo S."/>
            <person name="Pangilinan J."/>
            <person name="Riley R."/>
            <person name="Labutti K."/>
            <person name="Andreopoulos B."/>
            <person name="Lipzen A."/>
            <person name="Chen C."/>
            <person name="Yanf M."/>
            <person name="Daum C."/>
            <person name="Ng V."/>
            <person name="Clum A."/>
            <person name="Steindorff A."/>
            <person name="Ohm R."/>
            <person name="Martin F."/>
            <person name="Silar P."/>
            <person name="Natvig D."/>
            <person name="Lalanne C."/>
            <person name="Gautier V."/>
            <person name="Ament-Velasquez S.L."/>
            <person name="Kruys A."/>
            <person name="Hutchinson M.I."/>
            <person name="Powell A.J."/>
            <person name="Barry K."/>
            <person name="Miller A.N."/>
            <person name="Grigoriev I.V."/>
            <person name="Debuchy R."/>
            <person name="Gladieux P."/>
            <person name="Thoren M.H."/>
            <person name="Johannesson H."/>
        </authorList>
    </citation>
    <scope>NUCLEOTIDE SEQUENCE</scope>
    <source>
        <strain evidence="1">CBS 118394</strain>
    </source>
</reference>
<evidence type="ECO:0000313" key="2">
    <source>
        <dbReference type="Proteomes" id="UP001283341"/>
    </source>
</evidence>
<organism evidence="1 2">
    <name type="scientific">Apodospora peruviana</name>
    <dbReference type="NCBI Taxonomy" id="516989"/>
    <lineage>
        <taxon>Eukaryota</taxon>
        <taxon>Fungi</taxon>
        <taxon>Dikarya</taxon>
        <taxon>Ascomycota</taxon>
        <taxon>Pezizomycotina</taxon>
        <taxon>Sordariomycetes</taxon>
        <taxon>Sordariomycetidae</taxon>
        <taxon>Sordariales</taxon>
        <taxon>Lasiosphaeriaceae</taxon>
        <taxon>Apodospora</taxon>
    </lineage>
</organism>
<evidence type="ECO:0000313" key="1">
    <source>
        <dbReference type="EMBL" id="KAK3325977.1"/>
    </source>
</evidence>
<dbReference type="Gene3D" id="1.25.40.20">
    <property type="entry name" value="Ankyrin repeat-containing domain"/>
    <property type="match status" value="1"/>
</dbReference>
<name>A0AAE0IJL1_9PEZI</name>
<comment type="caution">
    <text evidence="1">The sequence shown here is derived from an EMBL/GenBank/DDBJ whole genome shotgun (WGS) entry which is preliminary data.</text>
</comment>
<protein>
    <submittedName>
        <fullName evidence="1">Uncharacterized protein</fullName>
    </submittedName>
</protein>